<gene>
    <name evidence="5" type="primary">truB</name>
    <name evidence="8" type="ORF">A3C96_01630</name>
</gene>
<dbReference type="GO" id="GO:0003723">
    <property type="term" value="F:RNA binding"/>
    <property type="evidence" value="ECO:0007669"/>
    <property type="project" value="InterPro"/>
</dbReference>
<dbReference type="NCBIfam" id="TIGR00431">
    <property type="entry name" value="TruB"/>
    <property type="match status" value="1"/>
</dbReference>
<dbReference type="InterPro" id="IPR032819">
    <property type="entry name" value="TruB_C"/>
</dbReference>
<dbReference type="EC" id="5.4.99.25" evidence="5"/>
<dbReference type="GO" id="GO:0031119">
    <property type="term" value="P:tRNA pseudouridine synthesis"/>
    <property type="evidence" value="ECO:0007669"/>
    <property type="project" value="UniProtKB-UniRule"/>
</dbReference>
<dbReference type="Pfam" id="PF16198">
    <property type="entry name" value="TruB_C_2"/>
    <property type="match status" value="1"/>
</dbReference>
<accession>A0A1F7U9X7</accession>
<evidence type="ECO:0000256" key="4">
    <source>
        <dbReference type="ARBA" id="ARBA00023235"/>
    </source>
</evidence>
<dbReference type="GO" id="GO:0160148">
    <property type="term" value="F:tRNA pseudouridine(55) synthase activity"/>
    <property type="evidence" value="ECO:0007669"/>
    <property type="project" value="UniProtKB-EC"/>
</dbReference>
<evidence type="ECO:0000259" key="7">
    <source>
        <dbReference type="Pfam" id="PF16198"/>
    </source>
</evidence>
<sequence>MTSGFLLIDKPAGITSHDVVDRLRRVTGERRIGHAGTLDPFATGLLIVGVGREATKRLGEIMGQDKEYEATLAFCGTSDTQDLTGCLTPVPGAVMPTEEQIRLALPRFTGRIRQVPPMYSAKKIAGRKLYELARAGQEVVRQPVAITVHHWAVLDYRPPYLRFAVRCSSGTYIRTLANDLGEFLACGAYLTMLRRTAIGSWQVADAAELQSVTPDNWRGKIFDLPPPDRH</sequence>
<dbReference type="SUPFAM" id="SSF55120">
    <property type="entry name" value="Pseudouridine synthase"/>
    <property type="match status" value="1"/>
</dbReference>
<proteinExistence type="inferred from homology"/>
<feature type="domain" description="tRNA pseudouridylate synthase B C-terminal" evidence="7">
    <location>
        <begin position="174"/>
        <end position="213"/>
    </location>
</feature>
<dbReference type="InterPro" id="IPR002501">
    <property type="entry name" value="PsdUridine_synth_N"/>
</dbReference>
<comment type="catalytic activity">
    <reaction evidence="1 5">
        <text>uridine(55) in tRNA = pseudouridine(55) in tRNA</text>
        <dbReference type="Rhea" id="RHEA:42532"/>
        <dbReference type="Rhea" id="RHEA-COMP:10101"/>
        <dbReference type="Rhea" id="RHEA-COMP:10102"/>
        <dbReference type="ChEBI" id="CHEBI:65314"/>
        <dbReference type="ChEBI" id="CHEBI:65315"/>
        <dbReference type="EC" id="5.4.99.25"/>
    </reaction>
</comment>
<evidence type="ECO:0000256" key="2">
    <source>
        <dbReference type="ARBA" id="ARBA00005642"/>
    </source>
</evidence>
<dbReference type="AlphaFoldDB" id="A0A1F7U9X7"/>
<comment type="caution">
    <text evidence="8">The sequence shown here is derived from an EMBL/GenBank/DDBJ whole genome shotgun (WGS) entry which is preliminary data.</text>
</comment>
<dbReference type="GO" id="GO:1990481">
    <property type="term" value="P:mRNA pseudouridine synthesis"/>
    <property type="evidence" value="ECO:0007669"/>
    <property type="project" value="TreeGrafter"/>
</dbReference>
<dbReference type="Gene3D" id="3.30.2350.10">
    <property type="entry name" value="Pseudouridine synthase"/>
    <property type="match status" value="1"/>
</dbReference>
<evidence type="ECO:0000313" key="8">
    <source>
        <dbReference type="EMBL" id="OGL74517.1"/>
    </source>
</evidence>
<organism evidence="8 9">
    <name type="scientific">Candidatus Uhrbacteria bacterium RIFCSPHIGHO2_02_FULL_60_10</name>
    <dbReference type="NCBI Taxonomy" id="1802392"/>
    <lineage>
        <taxon>Bacteria</taxon>
        <taxon>Candidatus Uhriibacteriota</taxon>
    </lineage>
</organism>
<comment type="similarity">
    <text evidence="2 5">Belongs to the pseudouridine synthase TruB family. Type 1 subfamily.</text>
</comment>
<evidence type="ECO:0000256" key="3">
    <source>
        <dbReference type="ARBA" id="ARBA00022694"/>
    </source>
</evidence>
<dbReference type="InterPro" id="IPR020103">
    <property type="entry name" value="PsdUridine_synth_cat_dom_sf"/>
</dbReference>
<dbReference type="PANTHER" id="PTHR13767:SF2">
    <property type="entry name" value="PSEUDOURIDYLATE SYNTHASE TRUB1"/>
    <property type="match status" value="1"/>
</dbReference>
<dbReference type="Proteomes" id="UP000177088">
    <property type="component" value="Unassembled WGS sequence"/>
</dbReference>
<keyword evidence="3 5" id="KW-0819">tRNA processing</keyword>
<feature type="domain" description="Pseudouridine synthase II N-terminal" evidence="6">
    <location>
        <begin position="24"/>
        <end position="173"/>
    </location>
</feature>
<dbReference type="Pfam" id="PF01509">
    <property type="entry name" value="TruB_N"/>
    <property type="match status" value="1"/>
</dbReference>
<dbReference type="EMBL" id="MGEA01000020">
    <property type="protein sequence ID" value="OGL74517.1"/>
    <property type="molecule type" value="Genomic_DNA"/>
</dbReference>
<reference evidence="8 9" key="1">
    <citation type="journal article" date="2016" name="Nat. Commun.">
        <title>Thousands of microbial genomes shed light on interconnected biogeochemical processes in an aquifer system.</title>
        <authorList>
            <person name="Anantharaman K."/>
            <person name="Brown C.T."/>
            <person name="Hug L.A."/>
            <person name="Sharon I."/>
            <person name="Castelle C.J."/>
            <person name="Probst A.J."/>
            <person name="Thomas B.C."/>
            <person name="Singh A."/>
            <person name="Wilkins M.J."/>
            <person name="Karaoz U."/>
            <person name="Brodie E.L."/>
            <person name="Williams K.H."/>
            <person name="Hubbard S.S."/>
            <person name="Banfield J.F."/>
        </authorList>
    </citation>
    <scope>NUCLEOTIDE SEQUENCE [LARGE SCALE GENOMIC DNA]</scope>
</reference>
<comment type="function">
    <text evidence="5">Responsible for synthesis of pseudouridine from uracil-55 in the psi GC loop of transfer RNAs.</text>
</comment>
<evidence type="ECO:0000256" key="1">
    <source>
        <dbReference type="ARBA" id="ARBA00000385"/>
    </source>
</evidence>
<feature type="active site" description="Nucleophile" evidence="5">
    <location>
        <position position="39"/>
    </location>
</feature>
<dbReference type="InterPro" id="IPR014780">
    <property type="entry name" value="tRNA_psdUridine_synth_TruB"/>
</dbReference>
<keyword evidence="4 5" id="KW-0413">Isomerase</keyword>
<dbReference type="HAMAP" id="MF_01080">
    <property type="entry name" value="TruB_bact"/>
    <property type="match status" value="1"/>
</dbReference>
<name>A0A1F7U9X7_9BACT</name>
<dbReference type="CDD" id="cd02573">
    <property type="entry name" value="PseudoU_synth_EcTruB"/>
    <property type="match status" value="1"/>
</dbReference>
<evidence type="ECO:0000256" key="5">
    <source>
        <dbReference type="HAMAP-Rule" id="MF_01080"/>
    </source>
</evidence>
<dbReference type="PANTHER" id="PTHR13767">
    <property type="entry name" value="TRNA-PSEUDOURIDINE SYNTHASE"/>
    <property type="match status" value="1"/>
</dbReference>
<evidence type="ECO:0000259" key="6">
    <source>
        <dbReference type="Pfam" id="PF01509"/>
    </source>
</evidence>
<protein>
    <recommendedName>
        <fullName evidence="5">tRNA pseudouridine synthase B</fullName>
        <ecNumber evidence="5">5.4.99.25</ecNumber>
    </recommendedName>
    <alternativeName>
        <fullName evidence="5">tRNA pseudouridine(55) synthase</fullName>
        <shortName evidence="5">Psi55 synthase</shortName>
    </alternativeName>
    <alternativeName>
        <fullName evidence="5">tRNA pseudouridylate synthase</fullName>
    </alternativeName>
    <alternativeName>
        <fullName evidence="5">tRNA-uridine isomerase</fullName>
    </alternativeName>
</protein>
<evidence type="ECO:0000313" key="9">
    <source>
        <dbReference type="Proteomes" id="UP000177088"/>
    </source>
</evidence>